<dbReference type="EMBL" id="BSNS01000011">
    <property type="protein sequence ID" value="GLQ55409.1"/>
    <property type="molecule type" value="Genomic_DNA"/>
</dbReference>
<dbReference type="SUPFAM" id="SSF51445">
    <property type="entry name" value="(Trans)glycosidases"/>
    <property type="match status" value="1"/>
</dbReference>
<reference evidence="2" key="1">
    <citation type="journal article" date="2019" name="Int. J. Syst. Evol. Microbiol.">
        <title>The Global Catalogue of Microorganisms (GCM) 10K type strain sequencing project: providing services to taxonomists for standard genome sequencing and annotation.</title>
        <authorList>
            <consortium name="The Broad Institute Genomics Platform"/>
            <consortium name="The Broad Institute Genome Sequencing Center for Infectious Disease"/>
            <person name="Wu L."/>
            <person name="Ma J."/>
        </authorList>
    </citation>
    <scope>NUCLEOTIDE SEQUENCE [LARGE SCALE GENOMIC DNA]</scope>
    <source>
        <strain evidence="2">NBRC 112416</strain>
    </source>
</reference>
<comment type="caution">
    <text evidence="1">The sequence shown here is derived from an EMBL/GenBank/DDBJ whole genome shotgun (WGS) entry which is preliminary data.</text>
</comment>
<sequence length="365" mass="41316">MSTRITIEGEKFLINGEPTYKSRSFEGKPVEGLLFNTRMVQAIFDDENAESAKQWAYPDTRRWDPDRNLGEFIAQLPTYHTKGIRAVTLNLQGGMPVTGTERAQPWINSAFTPQGELKPKYLERLEKALRACDDQGIAVILGYYYFGQDENMADEAAIIRGVDNITDWLLDTGLENVMVEVNNECDVPLYEHEILTPARVHELITRIKTRHRDGRRLLVAASVTNWPFKEKAGLPLTRGNDAANVDQAFLDRLARGKVDKVIEESDFILFHGNGLDPAGIDKVIRVVKDTETYKTNPRPLCINEDSTTVENMDAAFPHYVPWGYYDQGKNNYRDGFQSPPVNWGISTPEKRRFFDRVAEITGAAG</sequence>
<name>A0ABQ5W6I2_9HYPH</name>
<evidence type="ECO:0000313" key="2">
    <source>
        <dbReference type="Proteomes" id="UP001156691"/>
    </source>
</evidence>
<dbReference type="Proteomes" id="UP001156691">
    <property type="component" value="Unassembled WGS sequence"/>
</dbReference>
<gene>
    <name evidence="1" type="ORF">GCM10010862_26680</name>
</gene>
<proteinExistence type="predicted"/>
<protein>
    <submittedName>
        <fullName evidence="1">Uncharacterized protein</fullName>
    </submittedName>
</protein>
<dbReference type="RefSeq" id="WP_284340820.1">
    <property type="nucleotide sequence ID" value="NZ_BSNS01000011.1"/>
</dbReference>
<accession>A0ABQ5W6I2</accession>
<evidence type="ECO:0000313" key="1">
    <source>
        <dbReference type="EMBL" id="GLQ55409.1"/>
    </source>
</evidence>
<organism evidence="1 2">
    <name type="scientific">Devosia nitrariae</name>
    <dbReference type="NCBI Taxonomy" id="2071872"/>
    <lineage>
        <taxon>Bacteria</taxon>
        <taxon>Pseudomonadati</taxon>
        <taxon>Pseudomonadota</taxon>
        <taxon>Alphaproteobacteria</taxon>
        <taxon>Hyphomicrobiales</taxon>
        <taxon>Devosiaceae</taxon>
        <taxon>Devosia</taxon>
    </lineage>
</organism>
<keyword evidence="2" id="KW-1185">Reference proteome</keyword>
<dbReference type="InterPro" id="IPR017853">
    <property type="entry name" value="GH"/>
</dbReference>